<reference evidence="1" key="1">
    <citation type="submission" date="2019-10" db="EMBL/GenBank/DDBJ databases">
        <authorList>
            <consortium name="DOE Joint Genome Institute"/>
            <person name="Kuo A."/>
            <person name="Miyauchi S."/>
            <person name="Kiss E."/>
            <person name="Drula E."/>
            <person name="Kohler A."/>
            <person name="Sanchez-Garcia M."/>
            <person name="Andreopoulos B."/>
            <person name="Barry K.W."/>
            <person name="Bonito G."/>
            <person name="Buee M."/>
            <person name="Carver A."/>
            <person name="Chen C."/>
            <person name="Cichocki N."/>
            <person name="Clum A."/>
            <person name="Culley D."/>
            <person name="Crous P.W."/>
            <person name="Fauchery L."/>
            <person name="Girlanda M."/>
            <person name="Hayes R."/>
            <person name="Keri Z."/>
            <person name="Labutti K."/>
            <person name="Lipzen A."/>
            <person name="Lombard V."/>
            <person name="Magnuson J."/>
            <person name="Maillard F."/>
            <person name="Morin E."/>
            <person name="Murat C."/>
            <person name="Nolan M."/>
            <person name="Ohm R."/>
            <person name="Pangilinan J."/>
            <person name="Pereira M."/>
            <person name="Perotto S."/>
            <person name="Peter M."/>
            <person name="Riley R."/>
            <person name="Sitrit Y."/>
            <person name="Stielow B."/>
            <person name="Szollosi G."/>
            <person name="Zifcakova L."/>
            <person name="Stursova M."/>
            <person name="Spatafora J.W."/>
            <person name="Tedersoo L."/>
            <person name="Vaario L.-M."/>
            <person name="Yamada A."/>
            <person name="Yan M."/>
            <person name="Wang P."/>
            <person name="Xu J."/>
            <person name="Bruns T."/>
            <person name="Baldrian P."/>
            <person name="Vilgalys R."/>
            <person name="Henrissat B."/>
            <person name="Grigoriev I.V."/>
            <person name="Hibbett D."/>
            <person name="Nagy L.G."/>
            <person name="Martin F.M."/>
        </authorList>
    </citation>
    <scope>NUCLEOTIDE SEQUENCE</scope>
    <source>
        <strain evidence="1">P2</strain>
    </source>
</reference>
<gene>
    <name evidence="1" type="ORF">BDM02DRAFT_3184086</name>
</gene>
<comment type="caution">
    <text evidence="1">The sequence shown here is derived from an EMBL/GenBank/DDBJ whole genome shotgun (WGS) entry which is preliminary data.</text>
</comment>
<dbReference type="Proteomes" id="UP000886501">
    <property type="component" value="Unassembled WGS sequence"/>
</dbReference>
<name>A0ACB6ZR96_THEGA</name>
<reference evidence="1" key="2">
    <citation type="journal article" date="2020" name="Nat. Commun.">
        <title>Large-scale genome sequencing of mycorrhizal fungi provides insights into the early evolution of symbiotic traits.</title>
        <authorList>
            <person name="Miyauchi S."/>
            <person name="Kiss E."/>
            <person name="Kuo A."/>
            <person name="Drula E."/>
            <person name="Kohler A."/>
            <person name="Sanchez-Garcia M."/>
            <person name="Morin E."/>
            <person name="Andreopoulos B."/>
            <person name="Barry K.W."/>
            <person name="Bonito G."/>
            <person name="Buee M."/>
            <person name="Carver A."/>
            <person name="Chen C."/>
            <person name="Cichocki N."/>
            <person name="Clum A."/>
            <person name="Culley D."/>
            <person name="Crous P.W."/>
            <person name="Fauchery L."/>
            <person name="Girlanda M."/>
            <person name="Hayes R.D."/>
            <person name="Keri Z."/>
            <person name="LaButti K."/>
            <person name="Lipzen A."/>
            <person name="Lombard V."/>
            <person name="Magnuson J."/>
            <person name="Maillard F."/>
            <person name="Murat C."/>
            <person name="Nolan M."/>
            <person name="Ohm R.A."/>
            <person name="Pangilinan J."/>
            <person name="Pereira M.F."/>
            <person name="Perotto S."/>
            <person name="Peter M."/>
            <person name="Pfister S."/>
            <person name="Riley R."/>
            <person name="Sitrit Y."/>
            <person name="Stielow J.B."/>
            <person name="Szollosi G."/>
            <person name="Zifcakova L."/>
            <person name="Stursova M."/>
            <person name="Spatafora J.W."/>
            <person name="Tedersoo L."/>
            <person name="Vaario L.M."/>
            <person name="Yamada A."/>
            <person name="Yan M."/>
            <person name="Wang P."/>
            <person name="Xu J."/>
            <person name="Bruns T."/>
            <person name="Baldrian P."/>
            <person name="Vilgalys R."/>
            <person name="Dunand C."/>
            <person name="Henrissat B."/>
            <person name="Grigoriev I.V."/>
            <person name="Hibbett D."/>
            <person name="Nagy L.G."/>
            <person name="Martin F.M."/>
        </authorList>
    </citation>
    <scope>NUCLEOTIDE SEQUENCE</scope>
    <source>
        <strain evidence="1">P2</strain>
    </source>
</reference>
<protein>
    <submittedName>
        <fullName evidence="1">Protein serine/threonine phosphatase 2C</fullName>
    </submittedName>
</protein>
<organism evidence="1 2">
    <name type="scientific">Thelephora ganbajun</name>
    <name type="common">Ganba fungus</name>
    <dbReference type="NCBI Taxonomy" id="370292"/>
    <lineage>
        <taxon>Eukaryota</taxon>
        <taxon>Fungi</taxon>
        <taxon>Dikarya</taxon>
        <taxon>Basidiomycota</taxon>
        <taxon>Agaricomycotina</taxon>
        <taxon>Agaricomycetes</taxon>
        <taxon>Thelephorales</taxon>
        <taxon>Thelephoraceae</taxon>
        <taxon>Thelephora</taxon>
    </lineage>
</organism>
<accession>A0ACB6ZR96</accession>
<evidence type="ECO:0000313" key="1">
    <source>
        <dbReference type="EMBL" id="KAF9651833.1"/>
    </source>
</evidence>
<evidence type="ECO:0000313" key="2">
    <source>
        <dbReference type="Proteomes" id="UP000886501"/>
    </source>
</evidence>
<sequence>MSQRLSPLSLSCNSLRVQCRRSVLPPFASTTPIAYYHDYIRFQTSGGVSRIPLLNPKLIGLVNSRGNRAYQQDFYGFATLLLEPHELQYTLRTKLDYEWDPSGLPDFIARQVHFIGLYDGHGGSTASQFCRQEFHALFENAHPNHIPELYEWIKEIGGYFSKRLRPRPFLPWLQDPNSKAVFDLEARATTAFFEVDRSLSGEKEARVSGATASIALLQTLDKPAPPFFAAENLALTVAHVGDTTATICSTDGTVTPMTTKHHAETPIESTRLRRVMGSALVTDSFGEARWMGVLENTRSLGDFKYKPFGVTPEPEVRAKLLKGSECSHIVLTSDGISSLVSHEEVNDLVRFAPTPAEGAKRVLSFAESIGSEDNATVIVIPLLGWGKSQGRDTTKELRKYKQNQAVGRRRM</sequence>
<keyword evidence="2" id="KW-1185">Reference proteome</keyword>
<proteinExistence type="predicted"/>
<dbReference type="EMBL" id="MU117972">
    <property type="protein sequence ID" value="KAF9651833.1"/>
    <property type="molecule type" value="Genomic_DNA"/>
</dbReference>